<keyword evidence="3 5" id="KW-0418">Kinase</keyword>
<accession>A0A022KWN6</accession>
<dbReference type="GO" id="GO:0015937">
    <property type="term" value="P:coenzyme A biosynthetic process"/>
    <property type="evidence" value="ECO:0007669"/>
    <property type="project" value="UniProtKB-UniRule"/>
</dbReference>
<dbReference type="HOGENOM" id="CLU_057180_1_1_11"/>
<comment type="function">
    <text evidence="3">Catalyzes the phosphorylation of the 3'-hydroxyl group of dephosphocoenzyme A to form coenzyme A.</text>
</comment>
<keyword evidence="6" id="KW-1185">Reference proteome</keyword>
<comment type="pathway">
    <text evidence="3">Cofactor biosynthesis; coenzyme A biosynthesis; CoA from (R)-pantothenate: step 5/5.</text>
</comment>
<dbReference type="HAMAP" id="MF_00376">
    <property type="entry name" value="Dephospho_CoA_kinase"/>
    <property type="match status" value="1"/>
</dbReference>
<dbReference type="GO" id="GO:0005737">
    <property type="term" value="C:cytoplasm"/>
    <property type="evidence" value="ECO:0007669"/>
    <property type="project" value="UniProtKB-SubCell"/>
</dbReference>
<keyword evidence="3" id="KW-0963">Cytoplasm</keyword>
<dbReference type="Proteomes" id="UP000019754">
    <property type="component" value="Unassembled WGS sequence"/>
</dbReference>
<comment type="subcellular location">
    <subcellularLocation>
        <location evidence="3">Cytoplasm</location>
    </subcellularLocation>
</comment>
<keyword evidence="2 3" id="KW-0067">ATP-binding</keyword>
<dbReference type="EC" id="2.7.1.24" evidence="3 4"/>
<protein>
    <recommendedName>
        <fullName evidence="3 4">Dephospho-CoA kinase</fullName>
        <ecNumber evidence="3 4">2.7.1.24</ecNumber>
    </recommendedName>
    <alternativeName>
        <fullName evidence="3">Dephosphocoenzyme A kinase</fullName>
    </alternativeName>
</protein>
<dbReference type="PANTHER" id="PTHR10695:SF46">
    <property type="entry name" value="BIFUNCTIONAL COENZYME A SYNTHASE-RELATED"/>
    <property type="match status" value="1"/>
</dbReference>
<evidence type="ECO:0000256" key="3">
    <source>
        <dbReference type="HAMAP-Rule" id="MF_00376"/>
    </source>
</evidence>
<comment type="similarity">
    <text evidence="3">Belongs to the CoaE family.</text>
</comment>
<name>A0A022KWN6_9MICO</name>
<dbReference type="EMBL" id="AORC01000004">
    <property type="protein sequence ID" value="EYT50552.1"/>
    <property type="molecule type" value="Genomic_DNA"/>
</dbReference>
<evidence type="ECO:0000256" key="4">
    <source>
        <dbReference type="NCBIfam" id="TIGR00152"/>
    </source>
</evidence>
<evidence type="ECO:0000256" key="2">
    <source>
        <dbReference type="ARBA" id="ARBA00022840"/>
    </source>
</evidence>
<gene>
    <name evidence="3" type="primary">coaE</name>
    <name evidence="5" type="ORF">D641_0104670</name>
</gene>
<dbReference type="PANTHER" id="PTHR10695">
    <property type="entry name" value="DEPHOSPHO-COA KINASE-RELATED"/>
    <property type="match status" value="1"/>
</dbReference>
<dbReference type="GO" id="GO:0005524">
    <property type="term" value="F:ATP binding"/>
    <property type="evidence" value="ECO:0007669"/>
    <property type="project" value="UniProtKB-UniRule"/>
</dbReference>
<dbReference type="Gene3D" id="3.40.50.300">
    <property type="entry name" value="P-loop containing nucleotide triphosphate hydrolases"/>
    <property type="match status" value="1"/>
</dbReference>
<evidence type="ECO:0000313" key="6">
    <source>
        <dbReference type="Proteomes" id="UP000019754"/>
    </source>
</evidence>
<dbReference type="InterPro" id="IPR001977">
    <property type="entry name" value="Depp_CoAkinase"/>
</dbReference>
<keyword evidence="1 3" id="KW-0547">Nucleotide-binding</keyword>
<comment type="catalytic activity">
    <reaction evidence="3">
        <text>3'-dephospho-CoA + ATP = ADP + CoA + H(+)</text>
        <dbReference type="Rhea" id="RHEA:18245"/>
        <dbReference type="ChEBI" id="CHEBI:15378"/>
        <dbReference type="ChEBI" id="CHEBI:30616"/>
        <dbReference type="ChEBI" id="CHEBI:57287"/>
        <dbReference type="ChEBI" id="CHEBI:57328"/>
        <dbReference type="ChEBI" id="CHEBI:456216"/>
        <dbReference type="EC" id="2.7.1.24"/>
    </reaction>
</comment>
<sequence length="206" mass="22559">MTASSTPRRIGLTGGIGSGKSTVAGIWREAGHRVIDLDAYSRAVLDEPGPGVEEAVARFGEQYRTAGGTIDRAALARLVFADPAARADLEGIVLGRVDQAVREEEEAARAAGEAVVVHDNPLLLEKHREGEYDAVIGVIARHRDRIDRVVRDRGRDRAYVESVMAAQVTDLERIHRCDLLILNNADLGELRERSLRALRRVLVPRA</sequence>
<dbReference type="NCBIfam" id="TIGR00152">
    <property type="entry name" value="dephospho-CoA kinase"/>
    <property type="match status" value="1"/>
</dbReference>
<dbReference type="RefSeq" id="WP_031306938.1">
    <property type="nucleotide sequence ID" value="NZ_AORC01000004.1"/>
</dbReference>
<dbReference type="STRING" id="1249481.D641_0104670"/>
<dbReference type="PROSITE" id="PS51219">
    <property type="entry name" value="DPCK"/>
    <property type="match status" value="1"/>
</dbReference>
<dbReference type="Pfam" id="PF01121">
    <property type="entry name" value="CoaE"/>
    <property type="match status" value="1"/>
</dbReference>
<dbReference type="OrthoDB" id="9812943at2"/>
<comment type="caution">
    <text evidence="5">The sequence shown here is derived from an EMBL/GenBank/DDBJ whole genome shotgun (WGS) entry which is preliminary data.</text>
</comment>
<dbReference type="GO" id="GO:0004140">
    <property type="term" value="F:dephospho-CoA kinase activity"/>
    <property type="evidence" value="ECO:0007669"/>
    <property type="project" value="UniProtKB-UniRule"/>
</dbReference>
<reference evidence="5 6" key="1">
    <citation type="journal article" date="2013" name="Genome Announc.">
        <title>Draft genome sequence of an Actinobacterium, Brachybacterium muris strain UCD-AY4.</title>
        <authorList>
            <person name="Lo J.R."/>
            <person name="Lang J.M."/>
            <person name="Darling A.E."/>
            <person name="Eisen J.A."/>
            <person name="Coil D.A."/>
        </authorList>
    </citation>
    <scope>NUCLEOTIDE SEQUENCE [LARGE SCALE GENOMIC DNA]</scope>
    <source>
        <strain evidence="5 6">UCD-AY4</strain>
    </source>
</reference>
<evidence type="ECO:0000313" key="5">
    <source>
        <dbReference type="EMBL" id="EYT50552.1"/>
    </source>
</evidence>
<dbReference type="InterPro" id="IPR027417">
    <property type="entry name" value="P-loop_NTPase"/>
</dbReference>
<keyword evidence="3" id="KW-0808">Transferase</keyword>
<feature type="binding site" evidence="3">
    <location>
        <begin position="17"/>
        <end position="22"/>
    </location>
    <ligand>
        <name>ATP</name>
        <dbReference type="ChEBI" id="CHEBI:30616"/>
    </ligand>
</feature>
<organism evidence="5 6">
    <name type="scientific">Brachybacterium muris UCD-AY4</name>
    <dbReference type="NCBI Taxonomy" id="1249481"/>
    <lineage>
        <taxon>Bacteria</taxon>
        <taxon>Bacillati</taxon>
        <taxon>Actinomycetota</taxon>
        <taxon>Actinomycetes</taxon>
        <taxon>Micrococcales</taxon>
        <taxon>Dermabacteraceae</taxon>
        <taxon>Brachybacterium</taxon>
    </lineage>
</organism>
<dbReference type="UniPathway" id="UPA00241">
    <property type="reaction ID" value="UER00356"/>
</dbReference>
<keyword evidence="3" id="KW-0173">Coenzyme A biosynthesis</keyword>
<dbReference type="AlphaFoldDB" id="A0A022KWN6"/>
<dbReference type="CDD" id="cd02022">
    <property type="entry name" value="DPCK"/>
    <property type="match status" value="1"/>
</dbReference>
<evidence type="ECO:0000256" key="1">
    <source>
        <dbReference type="ARBA" id="ARBA00022741"/>
    </source>
</evidence>
<proteinExistence type="inferred from homology"/>
<dbReference type="SUPFAM" id="SSF52540">
    <property type="entry name" value="P-loop containing nucleoside triphosphate hydrolases"/>
    <property type="match status" value="1"/>
</dbReference>